<reference evidence="1" key="1">
    <citation type="submission" date="2014-09" db="EMBL/GenBank/DDBJ databases">
        <authorList>
            <person name="Magalhaes I.L.F."/>
            <person name="Oliveira U."/>
            <person name="Santos F.R."/>
            <person name="Vidigal T.H.D.A."/>
            <person name="Brescovit A.D."/>
            <person name="Santos A.J."/>
        </authorList>
    </citation>
    <scope>NUCLEOTIDE SEQUENCE</scope>
    <source>
        <tissue evidence="1">Shoot tissue taken approximately 20 cm above the soil surface</tissue>
    </source>
</reference>
<dbReference type="EMBL" id="GBRH01239273">
    <property type="protein sequence ID" value="JAD58622.1"/>
    <property type="molecule type" value="Transcribed_RNA"/>
</dbReference>
<protein>
    <submittedName>
        <fullName evidence="1">Uncharacterized protein</fullName>
    </submittedName>
</protein>
<accession>A0A0A9MRG1</accession>
<proteinExistence type="predicted"/>
<sequence length="54" mass="6163">MPPSKVLMYSKGKVPFREIKGDIDCSIIQLVYVEIAAHIFALLRFCRGFVVSEF</sequence>
<dbReference type="AlphaFoldDB" id="A0A0A9MRG1"/>
<organism evidence="1">
    <name type="scientific">Arundo donax</name>
    <name type="common">Giant reed</name>
    <name type="synonym">Donax arundinaceus</name>
    <dbReference type="NCBI Taxonomy" id="35708"/>
    <lineage>
        <taxon>Eukaryota</taxon>
        <taxon>Viridiplantae</taxon>
        <taxon>Streptophyta</taxon>
        <taxon>Embryophyta</taxon>
        <taxon>Tracheophyta</taxon>
        <taxon>Spermatophyta</taxon>
        <taxon>Magnoliopsida</taxon>
        <taxon>Liliopsida</taxon>
        <taxon>Poales</taxon>
        <taxon>Poaceae</taxon>
        <taxon>PACMAD clade</taxon>
        <taxon>Arundinoideae</taxon>
        <taxon>Arundineae</taxon>
        <taxon>Arundo</taxon>
    </lineage>
</organism>
<name>A0A0A9MRG1_ARUDO</name>
<evidence type="ECO:0000313" key="1">
    <source>
        <dbReference type="EMBL" id="JAD58622.1"/>
    </source>
</evidence>
<reference evidence="1" key="2">
    <citation type="journal article" date="2015" name="Data Brief">
        <title>Shoot transcriptome of the giant reed, Arundo donax.</title>
        <authorList>
            <person name="Barrero R.A."/>
            <person name="Guerrero F.D."/>
            <person name="Moolhuijzen P."/>
            <person name="Goolsby J.A."/>
            <person name="Tidwell J."/>
            <person name="Bellgard S.E."/>
            <person name="Bellgard M.I."/>
        </authorList>
    </citation>
    <scope>NUCLEOTIDE SEQUENCE</scope>
    <source>
        <tissue evidence="1">Shoot tissue taken approximately 20 cm above the soil surface</tissue>
    </source>
</reference>